<dbReference type="EMBL" id="PKMF04000750">
    <property type="protein sequence ID" value="KAK7820197.1"/>
    <property type="molecule type" value="Genomic_DNA"/>
</dbReference>
<evidence type="ECO:0000313" key="2">
    <source>
        <dbReference type="Proteomes" id="UP000237347"/>
    </source>
</evidence>
<accession>A0AAW0J0G5</accession>
<sequence>MSNSSDQLEEIKALISSGSKCLAYSTLLHFQEHSSDSPTSIQALAGISQTLLSLIVADISDDDEEM</sequence>
<evidence type="ECO:0000313" key="1">
    <source>
        <dbReference type="EMBL" id="KAK7820197.1"/>
    </source>
</evidence>
<organism evidence="1 2">
    <name type="scientific">Quercus suber</name>
    <name type="common">Cork oak</name>
    <dbReference type="NCBI Taxonomy" id="58331"/>
    <lineage>
        <taxon>Eukaryota</taxon>
        <taxon>Viridiplantae</taxon>
        <taxon>Streptophyta</taxon>
        <taxon>Embryophyta</taxon>
        <taxon>Tracheophyta</taxon>
        <taxon>Spermatophyta</taxon>
        <taxon>Magnoliopsida</taxon>
        <taxon>eudicotyledons</taxon>
        <taxon>Gunneridae</taxon>
        <taxon>Pentapetalae</taxon>
        <taxon>rosids</taxon>
        <taxon>fabids</taxon>
        <taxon>Fagales</taxon>
        <taxon>Fagaceae</taxon>
        <taxon>Quercus</taxon>
    </lineage>
</organism>
<keyword evidence="2" id="KW-1185">Reference proteome</keyword>
<comment type="caution">
    <text evidence="1">The sequence shown here is derived from an EMBL/GenBank/DDBJ whole genome shotgun (WGS) entry which is preliminary data.</text>
</comment>
<protein>
    <submittedName>
        <fullName evidence="1">Uncharacterized protein</fullName>
    </submittedName>
</protein>
<name>A0AAW0J0G5_QUESU</name>
<dbReference type="Proteomes" id="UP000237347">
    <property type="component" value="Unassembled WGS sequence"/>
</dbReference>
<proteinExistence type="predicted"/>
<reference evidence="1 2" key="1">
    <citation type="journal article" date="2018" name="Sci. Data">
        <title>The draft genome sequence of cork oak.</title>
        <authorList>
            <person name="Ramos A.M."/>
            <person name="Usie A."/>
            <person name="Barbosa P."/>
            <person name="Barros P.M."/>
            <person name="Capote T."/>
            <person name="Chaves I."/>
            <person name="Simoes F."/>
            <person name="Abreu I."/>
            <person name="Carrasquinho I."/>
            <person name="Faro C."/>
            <person name="Guimaraes J.B."/>
            <person name="Mendonca D."/>
            <person name="Nobrega F."/>
            <person name="Rodrigues L."/>
            <person name="Saibo N.J.M."/>
            <person name="Varela M.C."/>
            <person name="Egas C."/>
            <person name="Matos J."/>
            <person name="Miguel C.M."/>
            <person name="Oliveira M.M."/>
            <person name="Ricardo C.P."/>
            <person name="Goncalves S."/>
        </authorList>
    </citation>
    <scope>NUCLEOTIDE SEQUENCE [LARGE SCALE GENOMIC DNA]</scope>
    <source>
        <strain evidence="2">cv. HL8</strain>
    </source>
</reference>
<gene>
    <name evidence="1" type="ORF">CFP56_039180</name>
</gene>
<dbReference type="AlphaFoldDB" id="A0AAW0J0G5"/>